<sequence length="186" mass="21860">MKKFLLLCIIAGFFASCARATAQGAEVNSPVLEKNTEGIIPVEHPFYDIIKDPDSYSIKDIDSYYRKEFLKVDTPDYIPNLKNYAFKILMEKGLPEHGTQEEKLFYLNEQLRLDDNFPNINNFYSLLLSSRDFLKDEELTGMADAFYEKNNKSIEKATWPTETQKRNKEKTLRMAHRKFRLDLRFH</sequence>
<accession>A0A255Z1C3</accession>
<reference evidence="2 3" key="1">
    <citation type="submission" date="2017-07" db="EMBL/GenBank/DDBJ databases">
        <title>Flavobacterium cyanobacteriorum sp. nov., isolated from cyanobacterial aggregates in a eutrophic lake.</title>
        <authorList>
            <person name="Cai H."/>
        </authorList>
    </citation>
    <scope>NUCLEOTIDE SEQUENCE [LARGE SCALE GENOMIC DNA]</scope>
    <source>
        <strain evidence="2 3">TH021</strain>
    </source>
</reference>
<proteinExistence type="predicted"/>
<dbReference type="PROSITE" id="PS51257">
    <property type="entry name" value="PROKAR_LIPOPROTEIN"/>
    <property type="match status" value="1"/>
</dbReference>
<dbReference type="EMBL" id="NOXV01000291">
    <property type="protein sequence ID" value="OYQ34705.1"/>
    <property type="molecule type" value="Genomic_DNA"/>
</dbReference>
<name>A0A255Z1C3_9FLAO</name>
<dbReference type="Proteomes" id="UP000216605">
    <property type="component" value="Unassembled WGS sequence"/>
</dbReference>
<feature type="signal peptide" evidence="1">
    <location>
        <begin position="1"/>
        <end position="20"/>
    </location>
</feature>
<evidence type="ECO:0000313" key="2">
    <source>
        <dbReference type="EMBL" id="OYQ34705.1"/>
    </source>
</evidence>
<organism evidence="2 3">
    <name type="scientific">Flavobacterium cyanobacteriorum</name>
    <dbReference type="NCBI Taxonomy" id="2022802"/>
    <lineage>
        <taxon>Bacteria</taxon>
        <taxon>Pseudomonadati</taxon>
        <taxon>Bacteroidota</taxon>
        <taxon>Flavobacteriia</taxon>
        <taxon>Flavobacteriales</taxon>
        <taxon>Flavobacteriaceae</taxon>
        <taxon>Flavobacterium</taxon>
    </lineage>
</organism>
<dbReference type="OrthoDB" id="1340607at2"/>
<keyword evidence="1" id="KW-0732">Signal</keyword>
<protein>
    <submittedName>
        <fullName evidence="2">Uncharacterized protein</fullName>
    </submittedName>
</protein>
<evidence type="ECO:0000256" key="1">
    <source>
        <dbReference type="SAM" id="SignalP"/>
    </source>
</evidence>
<feature type="chain" id="PRO_5012897515" evidence="1">
    <location>
        <begin position="21"/>
        <end position="186"/>
    </location>
</feature>
<dbReference type="RefSeq" id="WP_094415686.1">
    <property type="nucleotide sequence ID" value="NZ_NOXV01000291.1"/>
</dbReference>
<evidence type="ECO:0000313" key="3">
    <source>
        <dbReference type="Proteomes" id="UP000216605"/>
    </source>
</evidence>
<comment type="caution">
    <text evidence="2">The sequence shown here is derived from an EMBL/GenBank/DDBJ whole genome shotgun (WGS) entry which is preliminary data.</text>
</comment>
<gene>
    <name evidence="2" type="ORF">CHU92_11455</name>
</gene>
<keyword evidence="3" id="KW-1185">Reference proteome</keyword>
<dbReference type="AlphaFoldDB" id="A0A255Z1C3"/>